<dbReference type="AlphaFoldDB" id="A0A1C6SX88"/>
<keyword evidence="3" id="KW-1185">Reference proteome</keyword>
<sequence length="319" mass="34019">MTALPSASARTAPSASTPPPRRSTSPSPRSAANPRHSLKAGKNSRAGCALPKYPSPDCTGVPAGTRLATLRLNLDNDSYAVYEAGAVIDRKHIPGNLLIRAPNVTVKDSQIDGTVFNDYNGRLHPFTIVDSTIGPATGCITAPGLAYANYTAKRVRIRGHDDGFRVATPGNVRIEDSYAKLCWNPPELAPPDGSHSGGIQADCRAGECVGIWFNHNTIDNRGPNGNSGITMMSFDGNPVRNVISNDNLVMGGGYSIIYWWTTGPNFELHNNRVVEGTYVYAPADANGTCAHQNWSGNTLVTIDARYNVTSTVGPLPCIQ</sequence>
<dbReference type="SUPFAM" id="SSF51126">
    <property type="entry name" value="Pectin lyase-like"/>
    <property type="match status" value="1"/>
</dbReference>
<accession>A0A1C6SX88</accession>
<reference evidence="3" key="1">
    <citation type="submission" date="2016-06" db="EMBL/GenBank/DDBJ databases">
        <authorList>
            <person name="Varghese N."/>
            <person name="Submissions Spin"/>
        </authorList>
    </citation>
    <scope>NUCLEOTIDE SEQUENCE [LARGE SCALE GENOMIC DNA]</scope>
    <source>
        <strain evidence="3">DSM 45431</strain>
    </source>
</reference>
<name>A0A1C6SX88_9ACTN</name>
<evidence type="ECO:0000313" key="2">
    <source>
        <dbReference type="EMBL" id="SCL34110.1"/>
    </source>
</evidence>
<dbReference type="Proteomes" id="UP000199413">
    <property type="component" value="Unassembled WGS sequence"/>
</dbReference>
<evidence type="ECO:0008006" key="4">
    <source>
        <dbReference type="Google" id="ProtNLM"/>
    </source>
</evidence>
<evidence type="ECO:0000256" key="1">
    <source>
        <dbReference type="SAM" id="MobiDB-lite"/>
    </source>
</evidence>
<gene>
    <name evidence="2" type="ORF">GA0070624_4905</name>
</gene>
<dbReference type="InterPro" id="IPR011050">
    <property type="entry name" value="Pectin_lyase_fold/virulence"/>
</dbReference>
<feature type="compositionally biased region" description="Low complexity" evidence="1">
    <location>
        <begin position="22"/>
        <end position="32"/>
    </location>
</feature>
<protein>
    <recommendedName>
        <fullName evidence="4">Right handed beta helix region</fullName>
    </recommendedName>
</protein>
<feature type="compositionally biased region" description="Low complexity" evidence="1">
    <location>
        <begin position="1"/>
        <end position="15"/>
    </location>
</feature>
<evidence type="ECO:0000313" key="3">
    <source>
        <dbReference type="Proteomes" id="UP000199413"/>
    </source>
</evidence>
<organism evidence="2 3">
    <name type="scientific">Micromonospora rhizosphaerae</name>
    <dbReference type="NCBI Taxonomy" id="568872"/>
    <lineage>
        <taxon>Bacteria</taxon>
        <taxon>Bacillati</taxon>
        <taxon>Actinomycetota</taxon>
        <taxon>Actinomycetes</taxon>
        <taxon>Micromonosporales</taxon>
        <taxon>Micromonosporaceae</taxon>
        <taxon>Micromonospora</taxon>
    </lineage>
</organism>
<dbReference type="STRING" id="568872.GA0070624_4905"/>
<proteinExistence type="predicted"/>
<dbReference type="EMBL" id="FMHV01000002">
    <property type="protein sequence ID" value="SCL34110.1"/>
    <property type="molecule type" value="Genomic_DNA"/>
</dbReference>
<feature type="region of interest" description="Disordered" evidence="1">
    <location>
        <begin position="1"/>
        <end position="51"/>
    </location>
</feature>